<sequence length="109" mass="11868">MRLDLTGSIPIVCQNRVINERGQKRTMSDASPNDTNDQPDKCVIMSNQSPEASATAQLTAQLTGVGPPTQAAYGGQYYPPNLQLMTPQNYTYPGYQSTPQYPVTSQTPT</sequence>
<evidence type="ECO:0000313" key="3">
    <source>
        <dbReference type="Proteomes" id="UP000828390"/>
    </source>
</evidence>
<dbReference type="Proteomes" id="UP000828390">
    <property type="component" value="Unassembled WGS sequence"/>
</dbReference>
<accession>A0A9D4IP10</accession>
<comment type="caution">
    <text evidence="2">The sequence shown here is derived from an EMBL/GenBank/DDBJ whole genome shotgun (WGS) entry which is preliminary data.</text>
</comment>
<feature type="region of interest" description="Disordered" evidence="1">
    <location>
        <begin position="89"/>
        <end position="109"/>
    </location>
</feature>
<reference evidence="2" key="2">
    <citation type="submission" date="2020-11" db="EMBL/GenBank/DDBJ databases">
        <authorList>
            <person name="McCartney M.A."/>
            <person name="Auch B."/>
            <person name="Kono T."/>
            <person name="Mallez S."/>
            <person name="Becker A."/>
            <person name="Gohl D.M."/>
            <person name="Silverstein K.A.T."/>
            <person name="Koren S."/>
            <person name="Bechman K.B."/>
            <person name="Herman A."/>
            <person name="Abrahante J.E."/>
            <person name="Garbe J."/>
        </authorList>
    </citation>
    <scope>NUCLEOTIDE SEQUENCE</scope>
    <source>
        <strain evidence="2">Duluth1</strain>
        <tissue evidence="2">Whole animal</tissue>
    </source>
</reference>
<keyword evidence="3" id="KW-1185">Reference proteome</keyword>
<evidence type="ECO:0000256" key="1">
    <source>
        <dbReference type="SAM" id="MobiDB-lite"/>
    </source>
</evidence>
<dbReference type="EMBL" id="JAIWYP010000008">
    <property type="protein sequence ID" value="KAH3781430.1"/>
    <property type="molecule type" value="Genomic_DNA"/>
</dbReference>
<organism evidence="2 3">
    <name type="scientific">Dreissena polymorpha</name>
    <name type="common">Zebra mussel</name>
    <name type="synonym">Mytilus polymorpha</name>
    <dbReference type="NCBI Taxonomy" id="45954"/>
    <lineage>
        <taxon>Eukaryota</taxon>
        <taxon>Metazoa</taxon>
        <taxon>Spiralia</taxon>
        <taxon>Lophotrochozoa</taxon>
        <taxon>Mollusca</taxon>
        <taxon>Bivalvia</taxon>
        <taxon>Autobranchia</taxon>
        <taxon>Heteroconchia</taxon>
        <taxon>Euheterodonta</taxon>
        <taxon>Imparidentia</taxon>
        <taxon>Neoheterodontei</taxon>
        <taxon>Myida</taxon>
        <taxon>Dreissenoidea</taxon>
        <taxon>Dreissenidae</taxon>
        <taxon>Dreissena</taxon>
    </lineage>
</organism>
<feature type="region of interest" description="Disordered" evidence="1">
    <location>
        <begin position="20"/>
        <end position="41"/>
    </location>
</feature>
<proteinExistence type="predicted"/>
<reference evidence="2" key="1">
    <citation type="journal article" date="2019" name="bioRxiv">
        <title>The Genome of the Zebra Mussel, Dreissena polymorpha: A Resource for Invasive Species Research.</title>
        <authorList>
            <person name="McCartney M.A."/>
            <person name="Auch B."/>
            <person name="Kono T."/>
            <person name="Mallez S."/>
            <person name="Zhang Y."/>
            <person name="Obille A."/>
            <person name="Becker A."/>
            <person name="Abrahante J.E."/>
            <person name="Garbe J."/>
            <person name="Badalamenti J.P."/>
            <person name="Herman A."/>
            <person name="Mangelson H."/>
            <person name="Liachko I."/>
            <person name="Sullivan S."/>
            <person name="Sone E.D."/>
            <person name="Koren S."/>
            <person name="Silverstein K.A.T."/>
            <person name="Beckman K.B."/>
            <person name="Gohl D.M."/>
        </authorList>
    </citation>
    <scope>NUCLEOTIDE SEQUENCE</scope>
    <source>
        <strain evidence="2">Duluth1</strain>
        <tissue evidence="2">Whole animal</tissue>
    </source>
</reference>
<gene>
    <name evidence="2" type="ORF">DPMN_159257</name>
</gene>
<name>A0A9D4IP10_DREPO</name>
<protein>
    <submittedName>
        <fullName evidence="2">Uncharacterized protein</fullName>
    </submittedName>
</protein>
<dbReference type="AlphaFoldDB" id="A0A9D4IP10"/>
<evidence type="ECO:0000313" key="2">
    <source>
        <dbReference type="EMBL" id="KAH3781430.1"/>
    </source>
</evidence>